<comment type="caution">
    <text evidence="1">The sequence shown here is derived from an EMBL/GenBank/DDBJ whole genome shotgun (WGS) entry which is preliminary data.</text>
</comment>
<organism evidence="1 2">
    <name type="scientific">Puccinia sorghi</name>
    <dbReference type="NCBI Taxonomy" id="27349"/>
    <lineage>
        <taxon>Eukaryota</taxon>
        <taxon>Fungi</taxon>
        <taxon>Dikarya</taxon>
        <taxon>Basidiomycota</taxon>
        <taxon>Pucciniomycotina</taxon>
        <taxon>Pucciniomycetes</taxon>
        <taxon>Pucciniales</taxon>
        <taxon>Pucciniaceae</taxon>
        <taxon>Puccinia</taxon>
    </lineage>
</organism>
<dbReference type="AlphaFoldDB" id="A0A0L6VV50"/>
<dbReference type="VEuPathDB" id="FungiDB:VP01_10221g1"/>
<evidence type="ECO:0000313" key="2">
    <source>
        <dbReference type="Proteomes" id="UP000037035"/>
    </source>
</evidence>
<reference evidence="1 2" key="1">
    <citation type="submission" date="2015-08" db="EMBL/GenBank/DDBJ databases">
        <title>Next Generation Sequencing and Analysis of the Genome of Puccinia sorghi L Schw, the Causal Agent of Maize Common Rust.</title>
        <authorList>
            <person name="Rochi L."/>
            <person name="Burguener G."/>
            <person name="Darino M."/>
            <person name="Turjanski A."/>
            <person name="Kreff E."/>
            <person name="Dieguez M.J."/>
            <person name="Sacco F."/>
        </authorList>
    </citation>
    <scope>NUCLEOTIDE SEQUENCE [LARGE SCALE GENOMIC DNA]</scope>
    <source>
        <strain evidence="1 2">RO10H11247</strain>
    </source>
</reference>
<keyword evidence="2" id="KW-1185">Reference proteome</keyword>
<gene>
    <name evidence="1" type="ORF">VP01_10221g1</name>
</gene>
<name>A0A0L6VV50_9BASI</name>
<dbReference type="OrthoDB" id="7691805at2759"/>
<feature type="non-terminal residue" evidence="1">
    <location>
        <position position="1"/>
    </location>
</feature>
<evidence type="ECO:0000313" key="1">
    <source>
        <dbReference type="EMBL" id="KNZ64499.1"/>
    </source>
</evidence>
<protein>
    <submittedName>
        <fullName evidence="1">Uncharacterized protein</fullName>
    </submittedName>
</protein>
<dbReference type="Proteomes" id="UP000037035">
    <property type="component" value="Unassembled WGS sequence"/>
</dbReference>
<dbReference type="EMBL" id="LAVV01000246">
    <property type="protein sequence ID" value="KNZ64499.1"/>
    <property type="molecule type" value="Genomic_DNA"/>
</dbReference>
<sequence length="94" mass="10576">SWLSQSKRFVEEPTAVGSQVSTNYANSGEQLQEIHESFGHVAISRLKQFIPTSISQSDKDNFECRACVLSKQPSNHSRASQQLPLDHSKRFILT</sequence>
<proteinExistence type="predicted"/>
<accession>A0A0L6VV50</accession>